<evidence type="ECO:0008006" key="4">
    <source>
        <dbReference type="Google" id="ProtNLM"/>
    </source>
</evidence>
<feature type="transmembrane region" description="Helical" evidence="1">
    <location>
        <begin position="27"/>
        <end position="49"/>
    </location>
</feature>
<dbReference type="AlphaFoldDB" id="M2YQ08"/>
<evidence type="ECO:0000313" key="3">
    <source>
        <dbReference type="Proteomes" id="UP000016933"/>
    </source>
</evidence>
<reference evidence="3" key="1">
    <citation type="journal article" date="2012" name="PLoS Genet.">
        <title>The genomes of the fungal plant pathogens Cladosporium fulvum and Dothistroma septosporum reveal adaptation to different hosts and lifestyles but also signatures of common ancestry.</title>
        <authorList>
            <person name="de Wit P.J.G.M."/>
            <person name="van der Burgt A."/>
            <person name="Oekmen B."/>
            <person name="Stergiopoulos I."/>
            <person name="Abd-Elsalam K.A."/>
            <person name="Aerts A.L."/>
            <person name="Bahkali A.H."/>
            <person name="Beenen H.G."/>
            <person name="Chettri P."/>
            <person name="Cox M.P."/>
            <person name="Datema E."/>
            <person name="de Vries R.P."/>
            <person name="Dhillon B."/>
            <person name="Ganley A.R."/>
            <person name="Griffiths S.A."/>
            <person name="Guo Y."/>
            <person name="Hamelin R.C."/>
            <person name="Henrissat B."/>
            <person name="Kabir M.S."/>
            <person name="Jashni M.K."/>
            <person name="Kema G."/>
            <person name="Klaubauf S."/>
            <person name="Lapidus A."/>
            <person name="Levasseur A."/>
            <person name="Lindquist E."/>
            <person name="Mehrabi R."/>
            <person name="Ohm R.A."/>
            <person name="Owen T.J."/>
            <person name="Salamov A."/>
            <person name="Schwelm A."/>
            <person name="Schijlen E."/>
            <person name="Sun H."/>
            <person name="van den Burg H.A."/>
            <person name="van Ham R.C.H.J."/>
            <person name="Zhang S."/>
            <person name="Goodwin S.B."/>
            <person name="Grigoriev I.V."/>
            <person name="Collemare J."/>
            <person name="Bradshaw R.E."/>
        </authorList>
    </citation>
    <scope>NUCLEOTIDE SEQUENCE [LARGE SCALE GENOMIC DNA]</scope>
    <source>
        <strain evidence="3">NZE10 / CBS 128990</strain>
    </source>
</reference>
<keyword evidence="3" id="KW-1185">Reference proteome</keyword>
<feature type="transmembrane region" description="Helical" evidence="1">
    <location>
        <begin position="100"/>
        <end position="119"/>
    </location>
</feature>
<proteinExistence type="predicted"/>
<keyword evidence="1" id="KW-0812">Transmembrane</keyword>
<evidence type="ECO:0000256" key="1">
    <source>
        <dbReference type="SAM" id="Phobius"/>
    </source>
</evidence>
<dbReference type="PANTHER" id="PTHR38848">
    <property type="entry name" value="G-PROTEIN COUPLED RECEPTORS FAMILY 3 PROFILE DOMAIN-CONTAINING PROTEIN"/>
    <property type="match status" value="1"/>
</dbReference>
<gene>
    <name evidence="2" type="ORF">DOTSEDRAFT_132580</name>
</gene>
<name>M2YQ08_DOTSN</name>
<reference evidence="2 3" key="2">
    <citation type="journal article" date="2012" name="PLoS Pathog.">
        <title>Diverse lifestyles and strategies of plant pathogenesis encoded in the genomes of eighteen Dothideomycetes fungi.</title>
        <authorList>
            <person name="Ohm R.A."/>
            <person name="Feau N."/>
            <person name="Henrissat B."/>
            <person name="Schoch C.L."/>
            <person name="Horwitz B.A."/>
            <person name="Barry K.W."/>
            <person name="Condon B.J."/>
            <person name="Copeland A.C."/>
            <person name="Dhillon B."/>
            <person name="Glaser F."/>
            <person name="Hesse C.N."/>
            <person name="Kosti I."/>
            <person name="LaButti K."/>
            <person name="Lindquist E.A."/>
            <person name="Lucas S."/>
            <person name="Salamov A.A."/>
            <person name="Bradshaw R.E."/>
            <person name="Ciuffetti L."/>
            <person name="Hamelin R.C."/>
            <person name="Kema G.H.J."/>
            <person name="Lawrence C."/>
            <person name="Scott J.A."/>
            <person name="Spatafora J.W."/>
            <person name="Turgeon B.G."/>
            <person name="de Wit P.J.G.M."/>
            <person name="Zhong S."/>
            <person name="Goodwin S.B."/>
            <person name="Grigoriev I.V."/>
        </authorList>
    </citation>
    <scope>NUCLEOTIDE SEQUENCE [LARGE SCALE GENOMIC DNA]</scope>
    <source>
        <strain evidence="3">NZE10 / CBS 128990</strain>
    </source>
</reference>
<protein>
    <recommendedName>
        <fullName evidence="4">G-protein coupled receptors family 1 profile domain-containing protein</fullName>
    </recommendedName>
</protein>
<feature type="transmembrane region" description="Helical" evidence="1">
    <location>
        <begin position="247"/>
        <end position="269"/>
    </location>
</feature>
<keyword evidence="1" id="KW-0472">Membrane</keyword>
<sequence>NLILRSIFGNPQRAIDQYAVPAANVPLAAQVVSICVSLLTMPVLGACLTRRIERIQKWSRLPVSGLLLLLIYIDSFLFIFVTAVLKDIGLNTSPGLCDGAILLCLICYMSTKILIYIFLVEKAWVVRGCLHRRFESKLYLFNCFGMLLPYGVAVVLNFLWRISFLDTKGVCHIGMELRAMMPLIIFEVVVNLYLNTLFIIPLRKFYSYRHGNGKMRTLALRTFIGSCATRVSSVANLTVLMMSNGEPGWICLLLCNLDILFCVLVLHWVTTFDSAGSTHGGSTYSCSHASHTTTFSELTPTTQLPESAVSKRKKLFGIDDDLHGFPDECWKAHPWTFAKSVETPACGGAYTNHQSPTMKELDHDMITAVTNGRCAGRQDVELCESVNSNESQSLRRALQG</sequence>
<dbReference type="PANTHER" id="PTHR38848:SF3">
    <property type="entry name" value="G-PROTEIN COUPLED RECEPTORS FAMILY 3 PROFILE DOMAIN-CONTAINING PROTEIN"/>
    <property type="match status" value="1"/>
</dbReference>
<dbReference type="OrthoDB" id="3210850at2759"/>
<dbReference type="eggNOG" id="ENOG502RY0X">
    <property type="taxonomic scope" value="Eukaryota"/>
</dbReference>
<feature type="non-terminal residue" evidence="2">
    <location>
        <position position="400"/>
    </location>
</feature>
<feature type="transmembrane region" description="Helical" evidence="1">
    <location>
        <begin position="180"/>
        <end position="202"/>
    </location>
</feature>
<feature type="transmembrane region" description="Helical" evidence="1">
    <location>
        <begin position="61"/>
        <end position="85"/>
    </location>
</feature>
<accession>M2YQ08</accession>
<organism evidence="2 3">
    <name type="scientific">Dothistroma septosporum (strain NZE10 / CBS 128990)</name>
    <name type="common">Red band needle blight fungus</name>
    <name type="synonym">Mycosphaerella pini</name>
    <dbReference type="NCBI Taxonomy" id="675120"/>
    <lineage>
        <taxon>Eukaryota</taxon>
        <taxon>Fungi</taxon>
        <taxon>Dikarya</taxon>
        <taxon>Ascomycota</taxon>
        <taxon>Pezizomycotina</taxon>
        <taxon>Dothideomycetes</taxon>
        <taxon>Dothideomycetidae</taxon>
        <taxon>Mycosphaerellales</taxon>
        <taxon>Mycosphaerellaceae</taxon>
        <taxon>Dothistroma</taxon>
    </lineage>
</organism>
<feature type="transmembrane region" description="Helical" evidence="1">
    <location>
        <begin position="139"/>
        <end position="160"/>
    </location>
</feature>
<evidence type="ECO:0000313" key="2">
    <source>
        <dbReference type="EMBL" id="EME43706.1"/>
    </source>
</evidence>
<dbReference type="EMBL" id="KB446540">
    <property type="protein sequence ID" value="EME43706.1"/>
    <property type="molecule type" value="Genomic_DNA"/>
</dbReference>
<dbReference type="Proteomes" id="UP000016933">
    <property type="component" value="Unassembled WGS sequence"/>
</dbReference>
<keyword evidence="1" id="KW-1133">Transmembrane helix</keyword>